<sequence>MTTNVVPSPKKEERNIASEAVNHLVQGKRHLVVQDYPSAVSSFQESCKLYTEKYGETSNECGEAYFFYGKALLELARLEMGVLGNALEGVPSEDDDDDESEDDQVENPENVTEEEEGENAEDEEAEDEEEQNKGNEKVVQNDVKEMGLSGTSDELQPSTSSGEKPKKDDEEDEISNLQLAWEVLELAKLIYKRYYHVSFIFLSSCSFYQLGLAYSLDNQFDLAVEHYEKAIQVIEDRIVNLQKSLKEKSQDDSVSTIKKEIDELKEIIPDIKSKIEDTADIKRNIEETMREAAVERLRTSGEINLSSTDGDSSSQNASPTKAATSIAHLVKRKRKPEEVDEKNSDLQAKKSRPNNEDNTSLSGDKAVANGEIRAGVDVGEKLDEQAKKRTDIQTAT</sequence>
<dbReference type="Gene3D" id="1.25.40.10">
    <property type="entry name" value="Tetratricopeptide repeat domain"/>
    <property type="match status" value="1"/>
</dbReference>
<dbReference type="RefSeq" id="XP_022252371.1">
    <property type="nucleotide sequence ID" value="XM_022396663.1"/>
</dbReference>
<comment type="similarity">
    <text evidence="2">Belongs to the NASP family.</text>
</comment>
<protein>
    <submittedName>
        <fullName evidence="10">Nuclear autoantigenic sperm protein-like</fullName>
    </submittedName>
</protein>
<evidence type="ECO:0000256" key="5">
    <source>
        <dbReference type="ARBA" id="ARBA00023242"/>
    </source>
</evidence>
<evidence type="ECO:0000313" key="10">
    <source>
        <dbReference type="RefSeq" id="XP_022252371.1"/>
    </source>
</evidence>
<feature type="compositionally biased region" description="Acidic residues" evidence="8">
    <location>
        <begin position="91"/>
        <end position="130"/>
    </location>
</feature>
<reference evidence="10" key="1">
    <citation type="submission" date="2025-08" db="UniProtKB">
        <authorList>
            <consortium name="RefSeq"/>
        </authorList>
    </citation>
    <scope>IDENTIFICATION</scope>
    <source>
        <tissue evidence="10">Muscle</tissue>
    </source>
</reference>
<keyword evidence="4 6" id="KW-0802">TPR repeat</keyword>
<dbReference type="InterPro" id="IPR019734">
    <property type="entry name" value="TPR_rpt"/>
</dbReference>
<dbReference type="InterPro" id="IPR011990">
    <property type="entry name" value="TPR-like_helical_dom_sf"/>
</dbReference>
<evidence type="ECO:0000313" key="9">
    <source>
        <dbReference type="Proteomes" id="UP000694941"/>
    </source>
</evidence>
<evidence type="ECO:0000256" key="7">
    <source>
        <dbReference type="SAM" id="Coils"/>
    </source>
</evidence>
<dbReference type="SMART" id="SM00028">
    <property type="entry name" value="TPR"/>
    <property type="match status" value="1"/>
</dbReference>
<dbReference type="PANTHER" id="PTHR15081:SF1">
    <property type="entry name" value="NUCLEAR AUTOANTIGENIC SPERM PROTEIN"/>
    <property type="match status" value="1"/>
</dbReference>
<feature type="coiled-coil region" evidence="7">
    <location>
        <begin position="224"/>
        <end position="251"/>
    </location>
</feature>
<evidence type="ECO:0000256" key="3">
    <source>
        <dbReference type="ARBA" id="ARBA00022737"/>
    </source>
</evidence>
<keyword evidence="5" id="KW-0539">Nucleus</keyword>
<evidence type="ECO:0000256" key="2">
    <source>
        <dbReference type="ARBA" id="ARBA00008402"/>
    </source>
</evidence>
<dbReference type="SUPFAM" id="SSF48452">
    <property type="entry name" value="TPR-like"/>
    <property type="match status" value="1"/>
</dbReference>
<feature type="compositionally biased region" description="Basic and acidic residues" evidence="8">
    <location>
        <begin position="335"/>
        <end position="348"/>
    </location>
</feature>
<evidence type="ECO:0000256" key="8">
    <source>
        <dbReference type="SAM" id="MobiDB-lite"/>
    </source>
</evidence>
<comment type="subcellular location">
    <subcellularLocation>
        <location evidence="1">Nucleus</location>
    </subcellularLocation>
</comment>
<gene>
    <name evidence="10" type="primary">LOC106468330</name>
</gene>
<feature type="compositionally biased region" description="Polar residues" evidence="8">
    <location>
        <begin position="149"/>
        <end position="162"/>
    </location>
</feature>
<evidence type="ECO:0000256" key="4">
    <source>
        <dbReference type="ARBA" id="ARBA00022803"/>
    </source>
</evidence>
<dbReference type="InterPro" id="IPR051730">
    <property type="entry name" value="NASP-like"/>
</dbReference>
<accession>A0ABM1T915</accession>
<evidence type="ECO:0000256" key="1">
    <source>
        <dbReference type="ARBA" id="ARBA00004123"/>
    </source>
</evidence>
<keyword evidence="3" id="KW-0677">Repeat</keyword>
<feature type="region of interest" description="Disordered" evidence="8">
    <location>
        <begin position="301"/>
        <end position="396"/>
    </location>
</feature>
<feature type="compositionally biased region" description="Polar residues" evidence="8">
    <location>
        <begin position="301"/>
        <end position="323"/>
    </location>
</feature>
<dbReference type="GeneID" id="106468330"/>
<keyword evidence="7" id="KW-0175">Coiled coil</keyword>
<keyword evidence="9" id="KW-1185">Reference proteome</keyword>
<evidence type="ECO:0000256" key="6">
    <source>
        <dbReference type="PROSITE-ProRule" id="PRU00339"/>
    </source>
</evidence>
<organism evidence="9 10">
    <name type="scientific">Limulus polyphemus</name>
    <name type="common">Atlantic horseshoe crab</name>
    <dbReference type="NCBI Taxonomy" id="6850"/>
    <lineage>
        <taxon>Eukaryota</taxon>
        <taxon>Metazoa</taxon>
        <taxon>Ecdysozoa</taxon>
        <taxon>Arthropoda</taxon>
        <taxon>Chelicerata</taxon>
        <taxon>Merostomata</taxon>
        <taxon>Xiphosura</taxon>
        <taxon>Limulidae</taxon>
        <taxon>Limulus</taxon>
    </lineage>
</organism>
<dbReference type="PROSITE" id="PS50005">
    <property type="entry name" value="TPR"/>
    <property type="match status" value="1"/>
</dbReference>
<feature type="region of interest" description="Disordered" evidence="8">
    <location>
        <begin position="87"/>
        <end position="171"/>
    </location>
</feature>
<feature type="compositionally biased region" description="Basic and acidic residues" evidence="8">
    <location>
        <begin position="378"/>
        <end position="396"/>
    </location>
</feature>
<name>A0ABM1T915_LIMPO</name>
<feature type="repeat" description="TPR" evidence="6">
    <location>
        <begin position="204"/>
        <end position="237"/>
    </location>
</feature>
<dbReference type="PANTHER" id="PTHR15081">
    <property type="entry name" value="NUCLEAR AUTOANTIGENIC SPERM PROTEIN NASP -RELATED"/>
    <property type="match status" value="1"/>
</dbReference>
<proteinExistence type="inferred from homology"/>
<dbReference type="Proteomes" id="UP000694941">
    <property type="component" value="Unplaced"/>
</dbReference>